<dbReference type="Proteomes" id="UP000009881">
    <property type="component" value="Unassembled WGS sequence"/>
</dbReference>
<dbReference type="STRING" id="1238182.C882_1044"/>
<evidence type="ECO:0008006" key="3">
    <source>
        <dbReference type="Google" id="ProtNLM"/>
    </source>
</evidence>
<organism evidence="1 2">
    <name type="scientific">Caenispirillum salinarum AK4</name>
    <dbReference type="NCBI Taxonomy" id="1238182"/>
    <lineage>
        <taxon>Bacteria</taxon>
        <taxon>Pseudomonadati</taxon>
        <taxon>Pseudomonadota</taxon>
        <taxon>Alphaproteobacteria</taxon>
        <taxon>Rhodospirillales</taxon>
        <taxon>Novispirillaceae</taxon>
        <taxon>Caenispirillum</taxon>
    </lineage>
</organism>
<proteinExistence type="predicted"/>
<accession>K9HBW7</accession>
<sequence length="106" mass="11991">MTEADRVLKSADAFFCVGYGFNDVHVQLYLNQALRQRPKPLVMISWGLTENAQAAITQASKDLRYCVMTRADDGSGTVVRTHEHRDGVFIEGLDTWSFDGFAREYL</sequence>
<gene>
    <name evidence="1" type="ORF">C882_1044</name>
</gene>
<name>K9HBW7_9PROT</name>
<reference evidence="1 2" key="1">
    <citation type="journal article" date="2013" name="Genome Announc.">
        <title>Draft Genome Sequence of an Alphaproteobacterium, Caenispirillum salinarum AK4(T), Isolated from a Solar Saltern.</title>
        <authorList>
            <person name="Khatri I."/>
            <person name="Singh A."/>
            <person name="Korpole S."/>
            <person name="Pinnaka A.K."/>
            <person name="Subramanian S."/>
        </authorList>
    </citation>
    <scope>NUCLEOTIDE SEQUENCE [LARGE SCALE GENOMIC DNA]</scope>
    <source>
        <strain evidence="1 2">AK4</strain>
    </source>
</reference>
<evidence type="ECO:0000313" key="1">
    <source>
        <dbReference type="EMBL" id="EKV28043.1"/>
    </source>
</evidence>
<comment type="caution">
    <text evidence="1">The sequence shown here is derived from an EMBL/GenBank/DDBJ whole genome shotgun (WGS) entry which is preliminary data.</text>
</comment>
<dbReference type="AlphaFoldDB" id="K9HBW7"/>
<evidence type="ECO:0000313" key="2">
    <source>
        <dbReference type="Proteomes" id="UP000009881"/>
    </source>
</evidence>
<dbReference type="EMBL" id="ANHY01000017">
    <property type="protein sequence ID" value="EKV28043.1"/>
    <property type="molecule type" value="Genomic_DNA"/>
</dbReference>
<dbReference type="eggNOG" id="ENOG5032NBJ">
    <property type="taxonomic scope" value="Bacteria"/>
</dbReference>
<protein>
    <recommendedName>
        <fullName evidence="3">SIR2-like domain-containing protein</fullName>
    </recommendedName>
</protein>
<keyword evidence="2" id="KW-1185">Reference proteome</keyword>